<dbReference type="InterPro" id="IPR013926">
    <property type="entry name" value="CGI121/TPRKB"/>
</dbReference>
<comment type="similarity">
    <text evidence="2 8">Belongs to the CGI121/TPRKB family.</text>
</comment>
<dbReference type="GO" id="GO:0005634">
    <property type="term" value="C:nucleus"/>
    <property type="evidence" value="ECO:0007669"/>
    <property type="project" value="UniProtKB-SubCell"/>
</dbReference>
<name>A0A8K0UXQ1_9AGAR</name>
<reference evidence="9" key="1">
    <citation type="journal article" date="2021" name="New Phytol.">
        <title>Evolutionary innovations through gain and loss of genes in the ectomycorrhizal Boletales.</title>
        <authorList>
            <person name="Wu G."/>
            <person name="Miyauchi S."/>
            <person name="Morin E."/>
            <person name="Kuo A."/>
            <person name="Drula E."/>
            <person name="Varga T."/>
            <person name="Kohler A."/>
            <person name="Feng B."/>
            <person name="Cao Y."/>
            <person name="Lipzen A."/>
            <person name="Daum C."/>
            <person name="Hundley H."/>
            <person name="Pangilinan J."/>
            <person name="Johnson J."/>
            <person name="Barry K."/>
            <person name="LaButti K."/>
            <person name="Ng V."/>
            <person name="Ahrendt S."/>
            <person name="Min B."/>
            <person name="Choi I.G."/>
            <person name="Park H."/>
            <person name="Plett J.M."/>
            <person name="Magnuson J."/>
            <person name="Spatafora J.W."/>
            <person name="Nagy L.G."/>
            <person name="Henrissat B."/>
            <person name="Grigoriev I.V."/>
            <person name="Yang Z.L."/>
            <person name="Xu J."/>
            <person name="Martin F.M."/>
        </authorList>
    </citation>
    <scope>NUCLEOTIDE SEQUENCE</scope>
    <source>
        <strain evidence="9">KKN 215</strain>
    </source>
</reference>
<dbReference type="GO" id="GO:0005829">
    <property type="term" value="C:cytosol"/>
    <property type="evidence" value="ECO:0007669"/>
    <property type="project" value="TreeGrafter"/>
</dbReference>
<dbReference type="Gene3D" id="3.30.2380.10">
    <property type="entry name" value="CGI121/TPRKB"/>
    <property type="match status" value="1"/>
</dbReference>
<dbReference type="SUPFAM" id="SSF143870">
    <property type="entry name" value="PF0523-like"/>
    <property type="match status" value="1"/>
</dbReference>
<dbReference type="Proteomes" id="UP000813824">
    <property type="component" value="Unassembled WGS sequence"/>
</dbReference>
<evidence type="ECO:0000313" key="10">
    <source>
        <dbReference type="Proteomes" id="UP000813824"/>
    </source>
</evidence>
<dbReference type="GO" id="GO:0000408">
    <property type="term" value="C:EKC/KEOPS complex"/>
    <property type="evidence" value="ECO:0007669"/>
    <property type="project" value="TreeGrafter"/>
</dbReference>
<evidence type="ECO:0000256" key="7">
    <source>
        <dbReference type="ARBA" id="ARBA00025043"/>
    </source>
</evidence>
<organism evidence="9 10">
    <name type="scientific">Cristinia sonorae</name>
    <dbReference type="NCBI Taxonomy" id="1940300"/>
    <lineage>
        <taxon>Eukaryota</taxon>
        <taxon>Fungi</taxon>
        <taxon>Dikarya</taxon>
        <taxon>Basidiomycota</taxon>
        <taxon>Agaricomycotina</taxon>
        <taxon>Agaricomycetes</taxon>
        <taxon>Agaricomycetidae</taxon>
        <taxon>Agaricales</taxon>
        <taxon>Pleurotineae</taxon>
        <taxon>Stephanosporaceae</taxon>
        <taxon>Cristinia</taxon>
    </lineage>
</organism>
<comment type="function">
    <text evidence="7">Component of the EKC/KEOPS complex that is required for the formation of a threonylcarbamoyl group on adenosine at position 37 (t(6)A37) in tRNAs that read codons beginning with adenine. The complex is probably involved in the transfer of the threonylcarbamoyl moiety of threonylcarbamoyl-AMP (TC-AMP) to the N6 group of A37. CGI121 acts as an allosteric effector that regulates the t(6)A activity of the complex. The EKC/KEOPS complex also promotes both telomere uncapping and telomere elongation. The complex is required for efficient recruitment of transcriptional coactivators. CGI121 is not required for tRNA modification.</text>
</comment>
<evidence type="ECO:0000256" key="2">
    <source>
        <dbReference type="ARBA" id="ARBA00005546"/>
    </source>
</evidence>
<dbReference type="GO" id="GO:0002949">
    <property type="term" value="P:tRNA threonylcarbamoyladenosine modification"/>
    <property type="evidence" value="ECO:0007669"/>
    <property type="project" value="TreeGrafter"/>
</dbReference>
<evidence type="ECO:0000256" key="1">
    <source>
        <dbReference type="ARBA" id="ARBA00004123"/>
    </source>
</evidence>
<keyword evidence="6 8" id="KW-0539">Nucleus</keyword>
<dbReference type="PANTHER" id="PTHR15840:SF10">
    <property type="entry name" value="EKC_KEOPS COMPLEX SUBUNIT TPRKB"/>
    <property type="match status" value="1"/>
</dbReference>
<dbReference type="EMBL" id="JAEVFJ010000004">
    <property type="protein sequence ID" value="KAH8105411.1"/>
    <property type="molecule type" value="Genomic_DNA"/>
</dbReference>
<dbReference type="Pfam" id="PF08617">
    <property type="entry name" value="CGI-121"/>
    <property type="match status" value="1"/>
</dbReference>
<dbReference type="PANTHER" id="PTHR15840">
    <property type="entry name" value="CGI-121 FAMILY MEMBER"/>
    <property type="match status" value="1"/>
</dbReference>
<keyword evidence="5" id="KW-0819">tRNA processing</keyword>
<evidence type="ECO:0000313" key="9">
    <source>
        <dbReference type="EMBL" id="KAH8105411.1"/>
    </source>
</evidence>
<keyword evidence="10" id="KW-1185">Reference proteome</keyword>
<gene>
    <name evidence="9" type="ORF">BXZ70DRAFT_920797</name>
</gene>
<sequence length="197" mass="21693">MQSFTYSHFPEHLSTVHVALFSNVSNTAQLKQRLVSAATMPGPEGEQERAAVNFAFIDARLICSFLHLQTAIYQAILADVQGALRTRTVHSEVLWALSPSTNITDAIRRYGISETTTSLILVRIGSPNDTTVEKQMTDVVHGSISSLDLLQDIADWSLIRKYHKIPAPAPKDQHGEETLKKTRELVVSLVACKGVLA</sequence>
<proteinExistence type="inferred from homology"/>
<evidence type="ECO:0000256" key="4">
    <source>
        <dbReference type="ARBA" id="ARBA00016009"/>
    </source>
</evidence>
<protein>
    <recommendedName>
        <fullName evidence="4">EKC/KEOPS complex subunit CGI121</fullName>
    </recommendedName>
    <alternativeName>
        <fullName evidence="3">EKC/KEOPS complex subunit cgi121</fullName>
    </alternativeName>
</protein>
<comment type="caution">
    <text evidence="9">The sequence shown here is derived from an EMBL/GenBank/DDBJ whole genome shotgun (WGS) entry which is preliminary data.</text>
</comment>
<dbReference type="AlphaFoldDB" id="A0A8K0UXQ1"/>
<evidence type="ECO:0000256" key="5">
    <source>
        <dbReference type="ARBA" id="ARBA00022694"/>
    </source>
</evidence>
<evidence type="ECO:0000256" key="8">
    <source>
        <dbReference type="RuleBase" id="RU004398"/>
    </source>
</evidence>
<accession>A0A8K0UXQ1</accession>
<evidence type="ECO:0000256" key="3">
    <source>
        <dbReference type="ARBA" id="ARBA00015316"/>
    </source>
</evidence>
<dbReference type="InterPro" id="IPR036504">
    <property type="entry name" value="CGI121/TPRKB_sf"/>
</dbReference>
<comment type="subcellular location">
    <subcellularLocation>
        <location evidence="1">Nucleus</location>
    </subcellularLocation>
</comment>
<dbReference type="OrthoDB" id="329139at2759"/>
<evidence type="ECO:0000256" key="6">
    <source>
        <dbReference type="ARBA" id="ARBA00023242"/>
    </source>
</evidence>